<reference evidence="2" key="1">
    <citation type="journal article" date="2020" name="Stud. Mycol.">
        <title>101 Dothideomycetes genomes: a test case for predicting lifestyles and emergence of pathogens.</title>
        <authorList>
            <person name="Haridas S."/>
            <person name="Albert R."/>
            <person name="Binder M."/>
            <person name="Bloem J."/>
            <person name="Labutti K."/>
            <person name="Salamov A."/>
            <person name="Andreopoulos B."/>
            <person name="Baker S."/>
            <person name="Barry K."/>
            <person name="Bills G."/>
            <person name="Bluhm B."/>
            <person name="Cannon C."/>
            <person name="Castanera R."/>
            <person name="Culley D."/>
            <person name="Daum C."/>
            <person name="Ezra D."/>
            <person name="Gonzalez J."/>
            <person name="Henrissat B."/>
            <person name="Kuo A."/>
            <person name="Liang C."/>
            <person name="Lipzen A."/>
            <person name="Lutzoni F."/>
            <person name="Magnuson J."/>
            <person name="Mondo S."/>
            <person name="Nolan M."/>
            <person name="Ohm R."/>
            <person name="Pangilinan J."/>
            <person name="Park H.-J."/>
            <person name="Ramirez L."/>
            <person name="Alfaro M."/>
            <person name="Sun H."/>
            <person name="Tritt A."/>
            <person name="Yoshinaga Y."/>
            <person name="Zwiers L.-H."/>
            <person name="Turgeon B."/>
            <person name="Goodwin S."/>
            <person name="Spatafora J."/>
            <person name="Crous P."/>
            <person name="Grigoriev I."/>
        </authorList>
    </citation>
    <scope>NUCLEOTIDE SEQUENCE</scope>
    <source>
        <strain evidence="2">CBS 122368</strain>
    </source>
</reference>
<gene>
    <name evidence="2" type="ORF">BU26DRAFT_551281</name>
</gene>
<dbReference type="EMBL" id="ML987196">
    <property type="protein sequence ID" value="KAF2247809.1"/>
    <property type="molecule type" value="Genomic_DNA"/>
</dbReference>
<feature type="compositionally biased region" description="Polar residues" evidence="1">
    <location>
        <begin position="853"/>
        <end position="879"/>
    </location>
</feature>
<feature type="region of interest" description="Disordered" evidence="1">
    <location>
        <begin position="681"/>
        <end position="735"/>
    </location>
</feature>
<feature type="compositionally biased region" description="Acidic residues" evidence="1">
    <location>
        <begin position="1136"/>
        <end position="1145"/>
    </location>
</feature>
<feature type="compositionally biased region" description="Polar residues" evidence="1">
    <location>
        <begin position="614"/>
        <end position="632"/>
    </location>
</feature>
<feature type="region of interest" description="Disordered" evidence="1">
    <location>
        <begin position="853"/>
        <end position="908"/>
    </location>
</feature>
<feature type="compositionally biased region" description="Polar residues" evidence="1">
    <location>
        <begin position="1151"/>
        <end position="1160"/>
    </location>
</feature>
<feature type="region of interest" description="Disordered" evidence="1">
    <location>
        <begin position="508"/>
        <end position="549"/>
    </location>
</feature>
<feature type="region of interest" description="Disordered" evidence="1">
    <location>
        <begin position="1"/>
        <end position="26"/>
    </location>
</feature>
<dbReference type="GeneID" id="54585425"/>
<dbReference type="Proteomes" id="UP000800094">
    <property type="component" value="Unassembled WGS sequence"/>
</dbReference>
<feature type="compositionally biased region" description="Basic and acidic residues" evidence="1">
    <location>
        <begin position="1378"/>
        <end position="1387"/>
    </location>
</feature>
<name>A0A6A6IC36_9PLEO</name>
<feature type="compositionally biased region" description="Acidic residues" evidence="1">
    <location>
        <begin position="521"/>
        <end position="530"/>
    </location>
</feature>
<feature type="region of interest" description="Disordered" evidence="1">
    <location>
        <begin position="1076"/>
        <end position="1302"/>
    </location>
</feature>
<feature type="compositionally biased region" description="Low complexity" evidence="1">
    <location>
        <begin position="705"/>
        <end position="723"/>
    </location>
</feature>
<accession>A0A6A6IC36</accession>
<sequence length="2159" mass="233868">MAGKLSSPNFRPLKPKSRLNKNPPSARDHELNIEYLVQQLEAFLSKLPTDSDVIDFILSLNDVGDYNEGLKAGYLSFAKMIDDFANSKGDAFYFAKIKGWKDNLDTWKEDPKAGEECLVAWLCDNFHDQFPVSVDGPQSAASSSAASDSSDDSSLSMMSTGSTSAADTHVNAAVEEPSTPSPSNDSWLTVDAIVQAFEEDESAPPTQQLSRLESRPENVGPAYLSAISDGDNADNTRTAISGCEQAAPLSVSAPTMPAQPVEATPAIPMHLVNWAVGMLEPGIEKLNELILAGGPPYMPWAIKPTMFRTRALRFVEFIRRKVQEPANREKARDYGEDEIGWFRKRVPEYANEFKLWVDNETLWVWCRFLHSADKAVFKAIPTEYMSTSDEQNILGRNLRIIQCANEPWMSPEAARRTLAQDRLRKAFDGMSYKFLPMEQLVYGQGLCYKQWLPSPNDLKKFLEEQVHEEAQDSPTRYWHLVDQYQKQIEQWAKNDNFTAWADFLHQKLPDQFPAPPRNGDLSDDEDETDETDKAMDFGDGGSDIEPSVHQPADVIGTTEAGDAMDLSEGSNGNANGNNFFDWSNATAGNSFSPSMPKAPSGNLGAPNPSFAGVDQTTASPFDGSSTLTAGAAQSGSSFVPLSTSTNAHATEPDSIAASTADPLAFFSGFKIPDAAFQPVEDPGFSSTRLDKQRKKLASSAERSVAAAGTEAPQAGPAAQQQPALVPSSTADQEMKDAEPLVEVSGANGIPATISVQNQPAQPSGFSAFSSSGLFAKLGGGGDLSKLTAPEQPSFSFNAANTSEAPKAAFDPSQFKDVVSFAPQPSPFGTASNVGNPFGVTPLFAGQSTFAPLSTTAGSTPTQRAVINGDDTSTPANAEGQQVAEPGLPPQDEEMKDAEPSSERSGAQQLPASTVAIDAQQHDIQELMPAWREETPASEQNALWPEAGLPLQFGTGNTPGGLFFGQASSFSQMPAASVPIDIQTEQWPMDRIMPQLDESAQQPQQLGNTSAMPHDESELDRALEEILGRLDITSNPEAPLGELSTQPEEVSTVLAANWDGLEPQDAFGGEITITAPEGKEPVIEPSVNAPVETPWAEGEYAEPQQPAPPQNLEIPAVDLNDALPKEEIEVVSPENYASDDDQELEEICSRQIYENSPQNGGANEPLSGESDSLFGDEGGNSDAISPDGLELVWDAPLQASENPVVDMYEAPLKEPAHQSLTDDQDPINGDNGDNPDDVPPHENQTLNLSLDNEDVVHGDNDPALKLSESSNSPGAPPAAAPEQDELCQDAHASTPEVPGVDLNASLLDEAANVPLPEDIGSIYGGDGADAGGMQTEESHGHPIPDGVEAQQNMTVAESSNASDLSTPPPPTEPEQSKPNQEEEGRNPLDGEDGSGLQDVYSDLNSGQSETGNEDVGSGLVDTKSENPPMVTQGVEGEKQEAGAIEPKLANSVDPDTAPAQAPAPVPAPTPAPAPVISFDQAQLIAALNAVLGPVTTQLADLTSGMNTIMTGMGAMDAKLDDLSSEISLVKEQQRNTQVPALPQPSADSERLAKLETEQTRLADGMQELNDRVHGVQTRLESLDGLVKDKFGHPLPSVEKMLDELVIKPAEESKPAAGIAGISTSGGDVAKTRVEEVVKDPASDSKPVENHPDEPATEAKDSKALIGPLKNTTAQNTVEQPEAETMVVVLADDNKGTVKTTLSSGQVEQQPTKRVSVDVSKPKQVSNWWRDLHVELVKLRKPSETTDCFEVYLFVWERLKALGMPQDKNVPMGAALCDLVWFVMNVNLYYDPRTTVLPKNLLDVQQKLYAECQAVFDGPDWQDMEKVLRVSRKIVALDKASQAYADMHPGHTNKDAGATLEAYKATDKPFDYKRVLKDIAWIDDTEPGLRASDTPRPQLSHFSALHDALSTEFRRHSMTENMVEKAVQQMKHIIVFKCQQDWEADFKDPDAIPRAMKDAAQEHLGECLALLDGFGWQDYENLCRAAQKAQTIMDAQTAYVDVKCDFYKSAYGLQAQQKAGKQYAENVISKLEPLYECYKGNKRERDSLAKSISLHNKPGTDLSEEIQCWAEECNAEGDGIQGRAKSMLDTAMQHLEWYIDVFDKLFRQDLQADTRTALEDLVRLQYPDFKSRVEKAYSAFDLPFNQFLGNADDIISGNDQL</sequence>
<feature type="compositionally biased region" description="Basic and acidic residues" evidence="1">
    <location>
        <begin position="1636"/>
        <end position="1661"/>
    </location>
</feature>
<feature type="region of interest" description="Disordered" evidence="1">
    <location>
        <begin position="590"/>
        <end position="632"/>
    </location>
</feature>
<feature type="region of interest" description="Disordered" evidence="1">
    <location>
        <begin position="1636"/>
        <end position="1674"/>
    </location>
</feature>
<evidence type="ECO:0000313" key="3">
    <source>
        <dbReference type="Proteomes" id="UP000800094"/>
    </source>
</evidence>
<proteinExistence type="predicted"/>
<feature type="region of interest" description="Disordered" evidence="1">
    <location>
        <begin position="1315"/>
        <end position="1469"/>
    </location>
</feature>
<feature type="region of interest" description="Disordered" evidence="1">
    <location>
        <begin position="134"/>
        <end position="186"/>
    </location>
</feature>
<organism evidence="2 3">
    <name type="scientific">Trematosphaeria pertusa</name>
    <dbReference type="NCBI Taxonomy" id="390896"/>
    <lineage>
        <taxon>Eukaryota</taxon>
        <taxon>Fungi</taxon>
        <taxon>Dikarya</taxon>
        <taxon>Ascomycota</taxon>
        <taxon>Pezizomycotina</taxon>
        <taxon>Dothideomycetes</taxon>
        <taxon>Pleosporomycetidae</taxon>
        <taxon>Pleosporales</taxon>
        <taxon>Massarineae</taxon>
        <taxon>Trematosphaeriaceae</taxon>
        <taxon>Trematosphaeria</taxon>
    </lineage>
</organism>
<evidence type="ECO:0000313" key="2">
    <source>
        <dbReference type="EMBL" id="KAF2247809.1"/>
    </source>
</evidence>
<evidence type="ECO:0000256" key="1">
    <source>
        <dbReference type="SAM" id="MobiDB-lite"/>
    </source>
</evidence>
<feature type="compositionally biased region" description="Polar residues" evidence="1">
    <location>
        <begin position="1348"/>
        <end position="1364"/>
    </location>
</feature>
<dbReference type="RefSeq" id="XP_033682813.1">
    <property type="nucleotide sequence ID" value="XM_033832095.1"/>
</dbReference>
<keyword evidence="3" id="KW-1185">Reference proteome</keyword>
<feature type="compositionally biased region" description="Low complexity" evidence="1">
    <location>
        <begin position="139"/>
        <end position="168"/>
    </location>
</feature>
<feature type="compositionally biased region" description="Pro residues" evidence="1">
    <location>
        <begin position="1460"/>
        <end position="1469"/>
    </location>
</feature>
<protein>
    <submittedName>
        <fullName evidence="2">Uncharacterized protein</fullName>
    </submittedName>
</protein>